<organism evidence="3">
    <name type="scientific">Leifsonia sp. NPDC080035</name>
    <dbReference type="NCBI Taxonomy" id="3143936"/>
    <lineage>
        <taxon>Bacteria</taxon>
        <taxon>Bacillati</taxon>
        <taxon>Actinomycetota</taxon>
        <taxon>Actinomycetes</taxon>
        <taxon>Micrococcales</taxon>
        <taxon>Microbacteriaceae</taxon>
        <taxon>Leifsonia</taxon>
    </lineage>
</organism>
<sequence length="251" mass="25150">MTAASTERGCALVLGADGFIGNAICRALGDAGLTVIPAARNAEALARLRDELTATGVGCPRAITVDATDDAALTTAIASVATEHGLTVAVNNIGRGHRPVPLAEMDLAAFDDVVAVTFRAVAVAMRAEIRAMRAGSGARAIVNVSSSAGTTGAPGMAAYTAAKHAVVGLTRTSAIDEGRRGIRINAVTPGPIESGPIMTQDPSVREQVGGYVPMGRMGSAEEVAAAVAWLASPASSYVTGAVLAVDGGRTA</sequence>
<gene>
    <name evidence="3" type="ORF">AAME72_04920</name>
</gene>
<accession>A0AAU7GGN3</accession>
<reference evidence="3" key="1">
    <citation type="submission" date="2024-05" db="EMBL/GenBank/DDBJ databases">
        <title>The Natural Products Discovery Center: Release of the First 8490 Sequenced Strains for Exploring Actinobacteria Biosynthetic Diversity.</title>
        <authorList>
            <person name="Kalkreuter E."/>
            <person name="Kautsar S.A."/>
            <person name="Yang D."/>
            <person name="Bader C.D."/>
            <person name="Teijaro C.N."/>
            <person name="Fluegel L."/>
            <person name="Davis C.M."/>
            <person name="Simpson J.R."/>
            <person name="Lauterbach L."/>
            <person name="Steele A.D."/>
            <person name="Gui C."/>
            <person name="Meng S."/>
            <person name="Li G."/>
            <person name="Viehrig K."/>
            <person name="Ye F."/>
            <person name="Su P."/>
            <person name="Kiefer A.F."/>
            <person name="Nichols A."/>
            <person name="Cepeda A.J."/>
            <person name="Yan W."/>
            <person name="Fan B."/>
            <person name="Jiang Y."/>
            <person name="Adhikari A."/>
            <person name="Zheng C.-J."/>
            <person name="Schuster L."/>
            <person name="Cowan T.M."/>
            <person name="Smanski M.J."/>
            <person name="Chevrette M.G."/>
            <person name="de Carvalho L.P.S."/>
            <person name="Shen B."/>
        </authorList>
    </citation>
    <scope>NUCLEOTIDE SEQUENCE</scope>
    <source>
        <strain evidence="3">NPDC080035</strain>
    </source>
</reference>
<proteinExistence type="inferred from homology"/>
<evidence type="ECO:0000256" key="1">
    <source>
        <dbReference type="ARBA" id="ARBA00006484"/>
    </source>
</evidence>
<evidence type="ECO:0000256" key="2">
    <source>
        <dbReference type="ARBA" id="ARBA00023002"/>
    </source>
</evidence>
<dbReference type="GO" id="GO:0016491">
    <property type="term" value="F:oxidoreductase activity"/>
    <property type="evidence" value="ECO:0007669"/>
    <property type="project" value="UniProtKB-KW"/>
</dbReference>
<dbReference type="Gene3D" id="3.40.50.720">
    <property type="entry name" value="NAD(P)-binding Rossmann-like Domain"/>
    <property type="match status" value="1"/>
</dbReference>
<protein>
    <submittedName>
        <fullName evidence="3">SDR family oxidoreductase</fullName>
    </submittedName>
</protein>
<dbReference type="AlphaFoldDB" id="A0AAU7GGN3"/>
<dbReference type="RefSeq" id="WP_348789122.1">
    <property type="nucleotide sequence ID" value="NZ_CP157390.1"/>
</dbReference>
<evidence type="ECO:0000313" key="3">
    <source>
        <dbReference type="EMBL" id="XBM49203.1"/>
    </source>
</evidence>
<dbReference type="InterPro" id="IPR002347">
    <property type="entry name" value="SDR_fam"/>
</dbReference>
<dbReference type="EMBL" id="CP157390">
    <property type="protein sequence ID" value="XBM49203.1"/>
    <property type="molecule type" value="Genomic_DNA"/>
</dbReference>
<dbReference type="PANTHER" id="PTHR24321">
    <property type="entry name" value="DEHYDROGENASES, SHORT CHAIN"/>
    <property type="match status" value="1"/>
</dbReference>
<dbReference type="PANTHER" id="PTHR24321:SF12">
    <property type="entry name" value="SHORT-CHAIN DEHYDROGENASE_REDUCTASE FAMILY, PUTATIVE (AFU_ORTHOLOGUE AFUA_5G14340)-RELATED"/>
    <property type="match status" value="1"/>
</dbReference>
<dbReference type="FunFam" id="3.40.50.720:FF:000084">
    <property type="entry name" value="Short-chain dehydrogenase reductase"/>
    <property type="match status" value="1"/>
</dbReference>
<keyword evidence="2" id="KW-0560">Oxidoreductase</keyword>
<dbReference type="Pfam" id="PF13561">
    <property type="entry name" value="adh_short_C2"/>
    <property type="match status" value="1"/>
</dbReference>
<dbReference type="SUPFAM" id="SSF51735">
    <property type="entry name" value="NAD(P)-binding Rossmann-fold domains"/>
    <property type="match status" value="1"/>
</dbReference>
<dbReference type="CDD" id="cd05233">
    <property type="entry name" value="SDR_c"/>
    <property type="match status" value="1"/>
</dbReference>
<name>A0AAU7GGN3_9MICO</name>
<dbReference type="InterPro" id="IPR036291">
    <property type="entry name" value="NAD(P)-bd_dom_sf"/>
</dbReference>
<dbReference type="PRINTS" id="PR00081">
    <property type="entry name" value="GDHRDH"/>
</dbReference>
<comment type="similarity">
    <text evidence="1">Belongs to the short-chain dehydrogenases/reductases (SDR) family.</text>
</comment>